<feature type="domain" description="Lipoyl-binding" evidence="3">
    <location>
        <begin position="1"/>
        <end position="76"/>
    </location>
</feature>
<dbReference type="GO" id="GO:0004149">
    <property type="term" value="F:dihydrolipoyllysine-residue succinyltransferase activity"/>
    <property type="evidence" value="ECO:0007669"/>
    <property type="project" value="TreeGrafter"/>
</dbReference>
<organism evidence="4">
    <name type="scientific">marine metagenome</name>
    <dbReference type="NCBI Taxonomy" id="408172"/>
    <lineage>
        <taxon>unclassified sequences</taxon>
        <taxon>metagenomes</taxon>
        <taxon>ecological metagenomes</taxon>
    </lineage>
</organism>
<dbReference type="PANTHER" id="PTHR43416:SF8">
    <property type="entry name" value="LIPOAMIDE ACYLTRANSFERASE COMPONENT OF BRANCHED-CHAIN ALPHA-KETO ACID DEHYDROGENASE COMPLEX"/>
    <property type="match status" value="1"/>
</dbReference>
<dbReference type="Pfam" id="PF00364">
    <property type="entry name" value="Biotin_lipoyl"/>
    <property type="match status" value="1"/>
</dbReference>
<dbReference type="SUPFAM" id="SSF51230">
    <property type="entry name" value="Single hybrid motif"/>
    <property type="match status" value="1"/>
</dbReference>
<accession>A0A383DR90</accession>
<evidence type="ECO:0000256" key="1">
    <source>
        <dbReference type="ARBA" id="ARBA00022823"/>
    </source>
</evidence>
<dbReference type="InterPro" id="IPR050537">
    <property type="entry name" value="2-oxoacid_dehydrogenase"/>
</dbReference>
<proteinExistence type="predicted"/>
<keyword evidence="1" id="KW-0450">Lipoyl</keyword>
<dbReference type="EMBL" id="UINC01219519">
    <property type="protein sequence ID" value="SVE47016.1"/>
    <property type="molecule type" value="Genomic_DNA"/>
</dbReference>
<dbReference type="InterPro" id="IPR003016">
    <property type="entry name" value="2-oxoA_DH_lipoyl-BS"/>
</dbReference>
<feature type="non-terminal residue" evidence="4">
    <location>
        <position position="153"/>
    </location>
</feature>
<dbReference type="GO" id="GO:0006099">
    <property type="term" value="P:tricarboxylic acid cycle"/>
    <property type="evidence" value="ECO:0007669"/>
    <property type="project" value="TreeGrafter"/>
</dbReference>
<name>A0A383DR90_9ZZZZ</name>
<evidence type="ECO:0000256" key="2">
    <source>
        <dbReference type="SAM" id="MobiDB-lite"/>
    </source>
</evidence>
<dbReference type="InterPro" id="IPR011053">
    <property type="entry name" value="Single_hybrid_motif"/>
</dbReference>
<dbReference type="Gene3D" id="2.40.50.100">
    <property type="match status" value="1"/>
</dbReference>
<feature type="compositionally biased region" description="Basic and acidic residues" evidence="2">
    <location>
        <begin position="123"/>
        <end position="132"/>
    </location>
</feature>
<dbReference type="GO" id="GO:0005829">
    <property type="term" value="C:cytosol"/>
    <property type="evidence" value="ECO:0007669"/>
    <property type="project" value="TreeGrafter"/>
</dbReference>
<sequence length="153" mass="16234">MIEIVMPQMGESIAEGTIIKWLKKEGDVVDCDEPLFEITTDKVDTEVPAPAAGMLTKILVKEGETVDIGTPVAVITESGEEVKTVSPGKGIPSKVDTGLPVGKKGDEPGGHFRAAQSSQVISLRREPEKSDDPPALPTPSRSFSPAVLKTAER</sequence>
<dbReference type="AlphaFoldDB" id="A0A383DR90"/>
<evidence type="ECO:0000313" key="4">
    <source>
        <dbReference type="EMBL" id="SVE47016.1"/>
    </source>
</evidence>
<gene>
    <name evidence="4" type="ORF">METZ01_LOCUS499870</name>
</gene>
<dbReference type="InterPro" id="IPR000089">
    <property type="entry name" value="Biotin_lipoyl"/>
</dbReference>
<dbReference type="PROSITE" id="PS00189">
    <property type="entry name" value="LIPOYL"/>
    <property type="match status" value="1"/>
</dbReference>
<feature type="region of interest" description="Disordered" evidence="2">
    <location>
        <begin position="81"/>
        <end position="153"/>
    </location>
</feature>
<evidence type="ECO:0000259" key="3">
    <source>
        <dbReference type="PROSITE" id="PS50968"/>
    </source>
</evidence>
<reference evidence="4" key="1">
    <citation type="submission" date="2018-05" db="EMBL/GenBank/DDBJ databases">
        <authorList>
            <person name="Lanie J.A."/>
            <person name="Ng W.-L."/>
            <person name="Kazmierczak K.M."/>
            <person name="Andrzejewski T.M."/>
            <person name="Davidsen T.M."/>
            <person name="Wayne K.J."/>
            <person name="Tettelin H."/>
            <person name="Glass J.I."/>
            <person name="Rusch D."/>
            <person name="Podicherti R."/>
            <person name="Tsui H.-C.T."/>
            <person name="Winkler M.E."/>
        </authorList>
    </citation>
    <scope>NUCLEOTIDE SEQUENCE</scope>
</reference>
<dbReference type="PANTHER" id="PTHR43416">
    <property type="entry name" value="DIHYDROLIPOYLLYSINE-RESIDUE SUCCINYLTRANSFERASE COMPONENT OF 2-OXOGLUTARATE DEHYDROGENASE COMPLEX, MITOCHONDRIAL-RELATED"/>
    <property type="match status" value="1"/>
</dbReference>
<dbReference type="PROSITE" id="PS50968">
    <property type="entry name" value="BIOTINYL_LIPOYL"/>
    <property type="match status" value="1"/>
</dbReference>
<protein>
    <recommendedName>
        <fullName evidence="3">Lipoyl-binding domain-containing protein</fullName>
    </recommendedName>
</protein>
<dbReference type="CDD" id="cd06849">
    <property type="entry name" value="lipoyl_domain"/>
    <property type="match status" value="1"/>
</dbReference>